<protein>
    <submittedName>
        <fullName evidence="3">Uncharacterized protein</fullName>
    </submittedName>
</protein>
<dbReference type="EMBL" id="BIFH01000013">
    <property type="protein sequence ID" value="GCD92553.1"/>
    <property type="molecule type" value="Genomic_DNA"/>
</dbReference>
<sequence>MPDISSADGNRRCDCTPGTTEASAARRPDRLDTVFGLGYLGLAQTAQATAVDLDTVVPVLVLYLGCLLGTRLTDALIRRLRRLHRRRR</sequence>
<accession>A0A401YD78</accession>
<keyword evidence="2" id="KW-0812">Transmembrane</keyword>
<name>A0A401YD78_9ACTN</name>
<dbReference type="Proteomes" id="UP000286931">
    <property type="component" value="Unassembled WGS sequence"/>
</dbReference>
<comment type="caution">
    <text evidence="3">The sequence shown here is derived from an EMBL/GenBank/DDBJ whole genome shotgun (WGS) entry which is preliminary data.</text>
</comment>
<evidence type="ECO:0000313" key="4">
    <source>
        <dbReference type="Proteomes" id="UP000286931"/>
    </source>
</evidence>
<keyword evidence="2" id="KW-0472">Membrane</keyword>
<organism evidence="3 4">
    <name type="scientific">Embleya hyalina</name>
    <dbReference type="NCBI Taxonomy" id="516124"/>
    <lineage>
        <taxon>Bacteria</taxon>
        <taxon>Bacillati</taxon>
        <taxon>Actinomycetota</taxon>
        <taxon>Actinomycetes</taxon>
        <taxon>Kitasatosporales</taxon>
        <taxon>Streptomycetaceae</taxon>
        <taxon>Embleya</taxon>
    </lineage>
</organism>
<dbReference type="AlphaFoldDB" id="A0A401YD78"/>
<gene>
    <name evidence="3" type="ORF">EHYA_00191</name>
</gene>
<keyword evidence="4" id="KW-1185">Reference proteome</keyword>
<keyword evidence="2" id="KW-1133">Transmembrane helix</keyword>
<evidence type="ECO:0000256" key="1">
    <source>
        <dbReference type="SAM" id="MobiDB-lite"/>
    </source>
</evidence>
<proteinExistence type="predicted"/>
<evidence type="ECO:0000313" key="3">
    <source>
        <dbReference type="EMBL" id="GCD92553.1"/>
    </source>
</evidence>
<feature type="transmembrane region" description="Helical" evidence="2">
    <location>
        <begin position="56"/>
        <end position="77"/>
    </location>
</feature>
<evidence type="ECO:0000256" key="2">
    <source>
        <dbReference type="SAM" id="Phobius"/>
    </source>
</evidence>
<dbReference type="RefSeq" id="WP_126634908.1">
    <property type="nucleotide sequence ID" value="NZ_BIFH01000013.1"/>
</dbReference>
<reference evidence="3 4" key="1">
    <citation type="submission" date="2018-12" db="EMBL/GenBank/DDBJ databases">
        <title>Draft genome sequence of Embleya hyalina NBRC 13850T.</title>
        <authorList>
            <person name="Komaki H."/>
            <person name="Hosoyama A."/>
            <person name="Kimura A."/>
            <person name="Ichikawa N."/>
            <person name="Tamura T."/>
        </authorList>
    </citation>
    <scope>NUCLEOTIDE SEQUENCE [LARGE SCALE GENOMIC DNA]</scope>
    <source>
        <strain evidence="3 4">NBRC 13850</strain>
    </source>
</reference>
<feature type="region of interest" description="Disordered" evidence="1">
    <location>
        <begin position="1"/>
        <end position="25"/>
    </location>
</feature>